<dbReference type="PANTHER" id="PTHR30509:SF9">
    <property type="entry name" value="MULTIDRUG RESISTANCE PROTEIN MDTO"/>
    <property type="match status" value="1"/>
</dbReference>
<feature type="transmembrane region" description="Helical" evidence="7">
    <location>
        <begin position="434"/>
        <end position="450"/>
    </location>
</feature>
<feature type="transmembrane region" description="Helical" evidence="7">
    <location>
        <begin position="21"/>
        <end position="48"/>
    </location>
</feature>
<keyword evidence="3 7" id="KW-0812">Transmembrane</keyword>
<comment type="caution">
    <text evidence="9">The sequence shown here is derived from an EMBL/GenBank/DDBJ whole genome shotgun (WGS) entry which is preliminary data.</text>
</comment>
<accession>A0A3D8J6B1</accession>
<keyword evidence="4 7" id="KW-1133">Transmembrane helix</keyword>
<feature type="transmembrane region" description="Helical" evidence="7">
    <location>
        <begin position="457"/>
        <end position="476"/>
    </location>
</feature>
<evidence type="ECO:0000256" key="2">
    <source>
        <dbReference type="ARBA" id="ARBA00022475"/>
    </source>
</evidence>
<dbReference type="InterPro" id="IPR049453">
    <property type="entry name" value="Memb_transporter_dom"/>
</dbReference>
<comment type="subcellular location">
    <subcellularLocation>
        <location evidence="1">Cell membrane</location>
        <topology evidence="1">Multi-pass membrane protein</topology>
    </subcellularLocation>
</comment>
<evidence type="ECO:0000256" key="1">
    <source>
        <dbReference type="ARBA" id="ARBA00004651"/>
    </source>
</evidence>
<feature type="transmembrane region" description="Helical" evidence="7">
    <location>
        <begin position="157"/>
        <end position="176"/>
    </location>
</feature>
<evidence type="ECO:0000313" key="10">
    <source>
        <dbReference type="Proteomes" id="UP000256695"/>
    </source>
</evidence>
<dbReference type="Pfam" id="PF13515">
    <property type="entry name" value="FUSC_2"/>
    <property type="match status" value="1"/>
</dbReference>
<evidence type="ECO:0000313" key="9">
    <source>
        <dbReference type="EMBL" id="RDU72810.1"/>
    </source>
</evidence>
<organism evidence="9 10">
    <name type="scientific">Helicobacter anseris</name>
    <dbReference type="NCBI Taxonomy" id="375926"/>
    <lineage>
        <taxon>Bacteria</taxon>
        <taxon>Pseudomonadati</taxon>
        <taxon>Campylobacterota</taxon>
        <taxon>Epsilonproteobacteria</taxon>
        <taxon>Campylobacterales</taxon>
        <taxon>Helicobacteraceae</taxon>
        <taxon>Helicobacter</taxon>
    </lineage>
</organism>
<protein>
    <recommendedName>
        <fullName evidence="8">Integral membrane bound transporter domain-containing protein</fullName>
    </recommendedName>
</protein>
<sequence length="679" mass="79239">MQTSLMYLNNIKEKILAFINLYDPGYLGLFYSLKTLLASFLSLCISIYFFGPNIAIWAFLMPIYLYFLSVVLVEQKESMAYFIFFIALSIFLCIVLTLLTPYGLWILLPLVFVGFCAGIVGSYDLDLQKVFNMGILNGLIACIYAKSAIKVSLYDEILTLLLGGIIGLAILFFTSFKKYGKFIRKYFPSILFDLELMIKNLHKDKNFIAIRNQTLMQIENIKKILSSKAGNIKDSNIMKNTKRTLFYLYRIEEIYQCINAIHNDKMITQQAFTPIKRELLHNIREIAKMFEGHTPRLKTKALKQIEASEDFDKSFLNIVRIIYNKIDNFRRGGEEKDYFIEVKKKKVFSIIFKSMRWNNNFFRYGIKYGFVLGFSILIAEIFHLEHGAWIAMACVAIIRPNLGGIKHISKEYFIGVTCGLIAGIVLVLLTQGTFFFYVIFVIIIFLFIYLRVYPYGLWASFMMMAFIMMFFTAYGINYDLVADRFFDILIGAGIVFGAFVFFWPKYGGNDILPNIKKSLESLYVFYDYTMQEIMDLRKYHQKFQKEQKQFFACYNALALALEEAKKEKNILSDLKSARNSLKYLDFLNQNTLKMHYFLMEMDAKLLQDQKELYLNDLNIIKTRYEMLNRALQGNSFYFKEQKDDRFLSQDVVFSEIMDLLFEAQNGLFLTLQANVKLGE</sequence>
<feature type="transmembrane region" description="Helical" evidence="7">
    <location>
        <begin position="130"/>
        <end position="151"/>
    </location>
</feature>
<feature type="transmembrane region" description="Helical" evidence="7">
    <location>
        <begin position="54"/>
        <end position="73"/>
    </location>
</feature>
<feature type="transmembrane region" description="Helical" evidence="7">
    <location>
        <begin position="105"/>
        <end position="123"/>
    </location>
</feature>
<dbReference type="GO" id="GO:0005886">
    <property type="term" value="C:plasma membrane"/>
    <property type="evidence" value="ECO:0007669"/>
    <property type="project" value="UniProtKB-SubCell"/>
</dbReference>
<dbReference type="EMBL" id="NXLX01000016">
    <property type="protein sequence ID" value="RDU72810.1"/>
    <property type="molecule type" value="Genomic_DNA"/>
</dbReference>
<evidence type="ECO:0000256" key="7">
    <source>
        <dbReference type="SAM" id="Phobius"/>
    </source>
</evidence>
<proteinExistence type="inferred from homology"/>
<reference evidence="9 10" key="1">
    <citation type="submission" date="2018-04" db="EMBL/GenBank/DDBJ databases">
        <title>Novel Campyloabacter and Helicobacter Species and Strains.</title>
        <authorList>
            <person name="Mannion A.J."/>
            <person name="Shen Z."/>
            <person name="Fox J.G."/>
        </authorList>
    </citation>
    <scope>NUCLEOTIDE SEQUENCE [LARGE SCALE GENOMIC DNA]</scope>
    <source>
        <strain evidence="9 10">MIT 04-9362</strain>
    </source>
</reference>
<gene>
    <name evidence="9" type="ORF">CQA57_06375</name>
</gene>
<feature type="domain" description="Integral membrane bound transporter" evidence="8">
    <location>
        <begin position="375"/>
        <end position="496"/>
    </location>
</feature>
<dbReference type="Proteomes" id="UP000256695">
    <property type="component" value="Unassembled WGS sequence"/>
</dbReference>
<feature type="transmembrane region" description="Helical" evidence="7">
    <location>
        <begin position="488"/>
        <end position="506"/>
    </location>
</feature>
<feature type="transmembrane region" description="Helical" evidence="7">
    <location>
        <begin position="361"/>
        <end position="382"/>
    </location>
</feature>
<feature type="transmembrane region" description="Helical" evidence="7">
    <location>
        <begin position="412"/>
        <end position="428"/>
    </location>
</feature>
<keyword evidence="10" id="KW-1185">Reference proteome</keyword>
<dbReference type="AlphaFoldDB" id="A0A3D8J6B1"/>
<evidence type="ECO:0000256" key="5">
    <source>
        <dbReference type="ARBA" id="ARBA00023136"/>
    </source>
</evidence>
<evidence type="ECO:0000256" key="6">
    <source>
        <dbReference type="ARBA" id="ARBA00043993"/>
    </source>
</evidence>
<name>A0A3D8J6B1_9HELI</name>
<feature type="transmembrane region" description="Helical" evidence="7">
    <location>
        <begin position="80"/>
        <end position="99"/>
    </location>
</feature>
<evidence type="ECO:0000256" key="4">
    <source>
        <dbReference type="ARBA" id="ARBA00022989"/>
    </source>
</evidence>
<evidence type="ECO:0000259" key="8">
    <source>
        <dbReference type="Pfam" id="PF13515"/>
    </source>
</evidence>
<evidence type="ECO:0000256" key="3">
    <source>
        <dbReference type="ARBA" id="ARBA00022692"/>
    </source>
</evidence>
<keyword evidence="2" id="KW-1003">Cell membrane</keyword>
<comment type="similarity">
    <text evidence="6">Belongs to the YccS/YhfK family.</text>
</comment>
<keyword evidence="5 7" id="KW-0472">Membrane</keyword>
<dbReference type="PANTHER" id="PTHR30509">
    <property type="entry name" value="P-HYDROXYBENZOIC ACID EFFLUX PUMP SUBUNIT-RELATED"/>
    <property type="match status" value="1"/>
</dbReference>
<dbReference type="OrthoDB" id="5329664at2"/>